<gene>
    <name evidence="1" type="ORF">LAJ60_04955</name>
</gene>
<organism evidence="1 2">
    <name type="scientific">Bartonella taylorii</name>
    <dbReference type="NCBI Taxonomy" id="33046"/>
    <lineage>
        <taxon>Bacteria</taxon>
        <taxon>Pseudomonadati</taxon>
        <taxon>Pseudomonadota</taxon>
        <taxon>Alphaproteobacteria</taxon>
        <taxon>Hyphomicrobiales</taxon>
        <taxon>Bartonellaceae</taxon>
        <taxon>Bartonella</taxon>
    </lineage>
</organism>
<evidence type="ECO:0000313" key="2">
    <source>
        <dbReference type="Proteomes" id="UP001056980"/>
    </source>
</evidence>
<dbReference type="Proteomes" id="UP001056980">
    <property type="component" value="Chromosome"/>
</dbReference>
<name>A0A9Q8YW93_BARTA</name>
<proteinExistence type="predicted"/>
<sequence length="56" mass="5960">MTQANLAISPLLQTSGENVLNVEKVALEFLTKMAEARMGLEGEDKICSISSSVFSG</sequence>
<reference evidence="1" key="1">
    <citation type="journal article" date="2022" name="Proc. Natl. Acad. Sci. U.S.A.">
        <title>Identification of the Bartonella autotransporter CFA as a protective antigen and hypervariable target of neutralizing antibodies in mice.</title>
        <authorList>
            <person name="Siewert L.K."/>
            <person name="Korotaev A."/>
            <person name="Sedzicki J."/>
            <person name="Fromm K."/>
            <person name="Pinschewer D.D."/>
            <person name="Dehio C."/>
        </authorList>
    </citation>
    <scope>NUCLEOTIDE SEQUENCE</scope>
    <source>
        <strain evidence="1">IBS296</strain>
    </source>
</reference>
<protein>
    <submittedName>
        <fullName evidence="1">Uncharacterized protein</fullName>
    </submittedName>
</protein>
<evidence type="ECO:0000313" key="1">
    <source>
        <dbReference type="EMBL" id="USP02236.1"/>
    </source>
</evidence>
<dbReference type="KEGG" id="btay:LAJ60_04955"/>
<dbReference type="AlphaFoldDB" id="A0A9Q8YW93"/>
<dbReference type="EMBL" id="CP083444">
    <property type="protein sequence ID" value="USP02236.1"/>
    <property type="molecule type" value="Genomic_DNA"/>
</dbReference>
<accession>A0A9Q8YW93</accession>
<dbReference type="RefSeq" id="WP_158078262.1">
    <property type="nucleotide sequence ID" value="NZ_CP083444.1"/>
</dbReference>